<dbReference type="EMBL" id="BART01029054">
    <property type="protein sequence ID" value="GAG96542.1"/>
    <property type="molecule type" value="Genomic_DNA"/>
</dbReference>
<accession>X1CUB6</accession>
<comment type="caution">
    <text evidence="1">The sequence shown here is derived from an EMBL/GenBank/DDBJ whole genome shotgun (WGS) entry which is preliminary data.</text>
</comment>
<dbReference type="AlphaFoldDB" id="X1CUB6"/>
<reference evidence="1" key="1">
    <citation type="journal article" date="2014" name="Front. Microbiol.">
        <title>High frequency of phylogenetically diverse reductive dehalogenase-homologous genes in deep subseafloor sedimentary metagenomes.</title>
        <authorList>
            <person name="Kawai M."/>
            <person name="Futagami T."/>
            <person name="Toyoda A."/>
            <person name="Takaki Y."/>
            <person name="Nishi S."/>
            <person name="Hori S."/>
            <person name="Arai W."/>
            <person name="Tsubouchi T."/>
            <person name="Morono Y."/>
            <person name="Uchiyama I."/>
            <person name="Ito T."/>
            <person name="Fujiyama A."/>
            <person name="Inagaki F."/>
            <person name="Takami H."/>
        </authorList>
    </citation>
    <scope>NUCLEOTIDE SEQUENCE</scope>
    <source>
        <strain evidence="1">Expedition CK06-06</strain>
    </source>
</reference>
<proteinExistence type="predicted"/>
<protein>
    <submittedName>
        <fullName evidence="1">Uncharacterized protein</fullName>
    </submittedName>
</protein>
<gene>
    <name evidence="1" type="ORF">S01H4_51074</name>
</gene>
<sequence length="36" mass="4135">PELIEEEPILLLIMDNGGATYFNYPFMANLRLPIIL</sequence>
<organism evidence="1">
    <name type="scientific">marine sediment metagenome</name>
    <dbReference type="NCBI Taxonomy" id="412755"/>
    <lineage>
        <taxon>unclassified sequences</taxon>
        <taxon>metagenomes</taxon>
        <taxon>ecological metagenomes</taxon>
    </lineage>
</organism>
<evidence type="ECO:0000313" key="1">
    <source>
        <dbReference type="EMBL" id="GAG96542.1"/>
    </source>
</evidence>
<name>X1CUB6_9ZZZZ</name>
<feature type="non-terminal residue" evidence="1">
    <location>
        <position position="1"/>
    </location>
</feature>